<dbReference type="AlphaFoldDB" id="A0A0B7KQV5"/>
<keyword evidence="1" id="KW-0677">Repeat</keyword>
<evidence type="ECO:0000313" key="4">
    <source>
        <dbReference type="EMBL" id="CEO57201.1"/>
    </source>
</evidence>
<evidence type="ECO:0000256" key="3">
    <source>
        <dbReference type="PROSITE-ProRule" id="PRU00023"/>
    </source>
</evidence>
<dbReference type="PANTHER" id="PTHR24198:SF165">
    <property type="entry name" value="ANKYRIN REPEAT-CONTAINING PROTEIN-RELATED"/>
    <property type="match status" value="1"/>
</dbReference>
<dbReference type="InterPro" id="IPR036770">
    <property type="entry name" value="Ankyrin_rpt-contain_sf"/>
</dbReference>
<protein>
    <submittedName>
        <fullName evidence="4">Uncharacterized protein</fullName>
    </submittedName>
</protein>
<dbReference type="PANTHER" id="PTHR24198">
    <property type="entry name" value="ANKYRIN REPEAT AND PROTEIN KINASE DOMAIN-CONTAINING PROTEIN"/>
    <property type="match status" value="1"/>
</dbReference>
<dbReference type="Pfam" id="PF00023">
    <property type="entry name" value="Ank"/>
    <property type="match status" value="2"/>
</dbReference>
<dbReference type="EMBL" id="CDPU01000091">
    <property type="protein sequence ID" value="CEO57201.1"/>
    <property type="molecule type" value="Genomic_DNA"/>
</dbReference>
<name>A0A0B7KQV5_BIOOC</name>
<keyword evidence="2 3" id="KW-0040">ANK repeat</keyword>
<evidence type="ECO:0000256" key="1">
    <source>
        <dbReference type="ARBA" id="ARBA00022737"/>
    </source>
</evidence>
<organism evidence="4">
    <name type="scientific">Bionectria ochroleuca</name>
    <name type="common">Gliocladium roseum</name>
    <dbReference type="NCBI Taxonomy" id="29856"/>
    <lineage>
        <taxon>Eukaryota</taxon>
        <taxon>Fungi</taxon>
        <taxon>Dikarya</taxon>
        <taxon>Ascomycota</taxon>
        <taxon>Pezizomycotina</taxon>
        <taxon>Sordariomycetes</taxon>
        <taxon>Hypocreomycetidae</taxon>
        <taxon>Hypocreales</taxon>
        <taxon>Bionectriaceae</taxon>
        <taxon>Clonostachys</taxon>
    </lineage>
</organism>
<dbReference type="Pfam" id="PF13606">
    <property type="entry name" value="Ank_3"/>
    <property type="match status" value="1"/>
</dbReference>
<dbReference type="Gene3D" id="1.25.40.20">
    <property type="entry name" value="Ankyrin repeat-containing domain"/>
    <property type="match status" value="1"/>
</dbReference>
<dbReference type="PROSITE" id="PS50297">
    <property type="entry name" value="ANK_REP_REGION"/>
    <property type="match status" value="3"/>
</dbReference>
<dbReference type="SUPFAM" id="SSF48403">
    <property type="entry name" value="Ankyrin repeat"/>
    <property type="match status" value="1"/>
</dbReference>
<sequence length="295" mass="31858">MLTETSLRTLSTRLLAACKQGSLSTVRSIVPTLYPASSPLSPSALIPPLKIALATAAHHGQADVLRYLLASPQCSASHTPWSPPFQNPASSLPEEWEMATYPDLVVIRAISSSSTSVVQALLDAGMPVDYNIEKIGAPLGHAITLQNLEMVKFLLEKGADVNGILWIPPWSFLAHAATLPSIDILNALLDHGAKLPGSIALRAAAQVGNIKMAEVLLERGMDVNELDRWNMTDRPDDFIGTPLHGAVVDEQGDMVRFLLLRGARMDIKDGEGKTARDIAETGERVEMMKILDEAK</sequence>
<feature type="repeat" description="ANK" evidence="3">
    <location>
        <begin position="241"/>
        <end position="270"/>
    </location>
</feature>
<gene>
    <name evidence="4" type="ORF">BN869_000013259_1</name>
</gene>
<feature type="repeat" description="ANK" evidence="3">
    <location>
        <begin position="196"/>
        <end position="228"/>
    </location>
</feature>
<proteinExistence type="predicted"/>
<dbReference type="InterPro" id="IPR002110">
    <property type="entry name" value="Ankyrin_rpt"/>
</dbReference>
<accession>A0A0B7KQV5</accession>
<reference evidence="4" key="1">
    <citation type="submission" date="2015-01" db="EMBL/GenBank/DDBJ databases">
        <authorList>
            <person name="Durling Mikael"/>
        </authorList>
    </citation>
    <scope>NUCLEOTIDE SEQUENCE</scope>
</reference>
<feature type="repeat" description="ANK" evidence="3">
    <location>
        <begin position="138"/>
        <end position="162"/>
    </location>
</feature>
<dbReference type="PROSITE" id="PS50088">
    <property type="entry name" value="ANK_REPEAT"/>
    <property type="match status" value="3"/>
</dbReference>
<dbReference type="SMART" id="SM00248">
    <property type="entry name" value="ANK"/>
    <property type="match status" value="4"/>
</dbReference>
<evidence type="ECO:0000256" key="2">
    <source>
        <dbReference type="ARBA" id="ARBA00023043"/>
    </source>
</evidence>